<keyword evidence="2" id="KW-1185">Reference proteome</keyword>
<dbReference type="EMBL" id="JAMSHJ010000007">
    <property type="protein sequence ID" value="KAI5391515.1"/>
    <property type="molecule type" value="Genomic_DNA"/>
</dbReference>
<gene>
    <name evidence="1" type="ORF">KIW84_076360</name>
</gene>
<accession>A0A9D4VWJ9</accession>
<dbReference type="Proteomes" id="UP001058974">
    <property type="component" value="Chromosome 7"/>
</dbReference>
<proteinExistence type="predicted"/>
<evidence type="ECO:0000313" key="2">
    <source>
        <dbReference type="Proteomes" id="UP001058974"/>
    </source>
</evidence>
<sequence length="190" mass="22013">MLAQTLGFQEGQLPFTYLGVTVFNGRPMALYFQPIMDKVKSKLSNWKAYLLNMDERVHVMKSVIHSMLTYSLLIYAWPVSLIKELEKCMRNFIWSDDICKRKLLTVAWHKVCKPYSEDGLGIRPISFPPPPSVQVGLLSKVEDFILNFQWNLPPDLVSLLPNLEGIINQVHIPFSHRNGELRWITRMQVP</sequence>
<organism evidence="1 2">
    <name type="scientific">Pisum sativum</name>
    <name type="common">Garden pea</name>
    <name type="synonym">Lathyrus oleraceus</name>
    <dbReference type="NCBI Taxonomy" id="3888"/>
    <lineage>
        <taxon>Eukaryota</taxon>
        <taxon>Viridiplantae</taxon>
        <taxon>Streptophyta</taxon>
        <taxon>Embryophyta</taxon>
        <taxon>Tracheophyta</taxon>
        <taxon>Spermatophyta</taxon>
        <taxon>Magnoliopsida</taxon>
        <taxon>eudicotyledons</taxon>
        <taxon>Gunneridae</taxon>
        <taxon>Pentapetalae</taxon>
        <taxon>rosids</taxon>
        <taxon>fabids</taxon>
        <taxon>Fabales</taxon>
        <taxon>Fabaceae</taxon>
        <taxon>Papilionoideae</taxon>
        <taxon>50 kb inversion clade</taxon>
        <taxon>NPAAA clade</taxon>
        <taxon>Hologalegina</taxon>
        <taxon>IRL clade</taxon>
        <taxon>Fabeae</taxon>
        <taxon>Lathyrus</taxon>
    </lineage>
</organism>
<dbReference type="Gramene" id="Psat07G0636000-T1">
    <property type="protein sequence ID" value="KAI5391515.1"/>
    <property type="gene ID" value="KIW84_076360"/>
</dbReference>
<dbReference type="PANTHER" id="PTHR33116">
    <property type="entry name" value="REVERSE TRANSCRIPTASE ZINC-BINDING DOMAIN-CONTAINING PROTEIN-RELATED-RELATED"/>
    <property type="match status" value="1"/>
</dbReference>
<comment type="caution">
    <text evidence="1">The sequence shown here is derived from an EMBL/GenBank/DDBJ whole genome shotgun (WGS) entry which is preliminary data.</text>
</comment>
<dbReference type="PANTHER" id="PTHR33116:SF80">
    <property type="entry name" value="REVERSE TRANSCRIPTASE ZINC-BINDING DOMAIN-CONTAINING PROTEIN"/>
    <property type="match status" value="1"/>
</dbReference>
<dbReference type="AlphaFoldDB" id="A0A9D4VWJ9"/>
<evidence type="ECO:0000313" key="1">
    <source>
        <dbReference type="EMBL" id="KAI5391515.1"/>
    </source>
</evidence>
<protein>
    <submittedName>
        <fullName evidence="1">Uncharacterized protein</fullName>
    </submittedName>
</protein>
<name>A0A9D4VWJ9_PEA</name>
<reference evidence="1 2" key="1">
    <citation type="journal article" date="2022" name="Nat. Genet.">
        <title>Improved pea reference genome and pan-genome highlight genomic features and evolutionary characteristics.</title>
        <authorList>
            <person name="Yang T."/>
            <person name="Liu R."/>
            <person name="Luo Y."/>
            <person name="Hu S."/>
            <person name="Wang D."/>
            <person name="Wang C."/>
            <person name="Pandey M.K."/>
            <person name="Ge S."/>
            <person name="Xu Q."/>
            <person name="Li N."/>
            <person name="Li G."/>
            <person name="Huang Y."/>
            <person name="Saxena R.K."/>
            <person name="Ji Y."/>
            <person name="Li M."/>
            <person name="Yan X."/>
            <person name="He Y."/>
            <person name="Liu Y."/>
            <person name="Wang X."/>
            <person name="Xiang C."/>
            <person name="Varshney R.K."/>
            <person name="Ding H."/>
            <person name="Gao S."/>
            <person name="Zong X."/>
        </authorList>
    </citation>
    <scope>NUCLEOTIDE SEQUENCE [LARGE SCALE GENOMIC DNA]</scope>
    <source>
        <strain evidence="1 2">cv. Zhongwan 6</strain>
    </source>
</reference>